<name>A0A845A9E2_9SPHN</name>
<dbReference type="EMBL" id="WTYQ01000001">
    <property type="protein sequence ID" value="MXP25405.1"/>
    <property type="molecule type" value="Genomic_DNA"/>
</dbReference>
<gene>
    <name evidence="1" type="ORF">GRI39_05020</name>
</gene>
<dbReference type="RefSeq" id="WP_160738531.1">
    <property type="nucleotide sequence ID" value="NZ_WTYQ01000001.1"/>
</dbReference>
<evidence type="ECO:0000313" key="1">
    <source>
        <dbReference type="EMBL" id="MXP25405.1"/>
    </source>
</evidence>
<accession>A0A845A9E2</accession>
<evidence type="ECO:0000313" key="2">
    <source>
        <dbReference type="Proteomes" id="UP000460561"/>
    </source>
</evidence>
<reference evidence="1 2" key="1">
    <citation type="submission" date="2019-12" db="EMBL/GenBank/DDBJ databases">
        <title>Genomic-based taxomic classification of the family Erythrobacteraceae.</title>
        <authorList>
            <person name="Xu L."/>
        </authorList>
    </citation>
    <scope>NUCLEOTIDE SEQUENCE [LARGE SCALE GENOMIC DNA]</scope>
    <source>
        <strain evidence="1 2">DSM 18604</strain>
    </source>
</reference>
<dbReference type="AlphaFoldDB" id="A0A845A9E2"/>
<protein>
    <submittedName>
        <fullName evidence="1">Uncharacterized protein</fullName>
    </submittedName>
</protein>
<sequence length="132" mass="15110">MTAPEAQLLFHMALDDAPAHMGAEFASRFDSLPERRLEGIDTFTRLCKERASLTHLRSLVDVELSRVEEEVEISRERLFQTVLDAERVPAYVKQFFAKCQDAGMTGAQFRDLTKEDIRILIDLVQRRIGGEK</sequence>
<organism evidence="1 2">
    <name type="scientific">Altericroceibacterium indicum</name>
    <dbReference type="NCBI Taxonomy" id="374177"/>
    <lineage>
        <taxon>Bacteria</taxon>
        <taxon>Pseudomonadati</taxon>
        <taxon>Pseudomonadota</taxon>
        <taxon>Alphaproteobacteria</taxon>
        <taxon>Sphingomonadales</taxon>
        <taxon>Erythrobacteraceae</taxon>
        <taxon>Altericroceibacterium</taxon>
    </lineage>
</organism>
<proteinExistence type="predicted"/>
<keyword evidence="2" id="KW-1185">Reference proteome</keyword>
<dbReference type="OrthoDB" id="9839556at2"/>
<dbReference type="Proteomes" id="UP000460561">
    <property type="component" value="Unassembled WGS sequence"/>
</dbReference>
<comment type="caution">
    <text evidence="1">The sequence shown here is derived from an EMBL/GenBank/DDBJ whole genome shotgun (WGS) entry which is preliminary data.</text>
</comment>